<dbReference type="InterPro" id="IPR000914">
    <property type="entry name" value="SBP_5_dom"/>
</dbReference>
<dbReference type="STRING" id="249408.BOO71_0002092"/>
<feature type="chain" id="PRO_5013047036" evidence="4">
    <location>
        <begin position="26"/>
        <end position="513"/>
    </location>
</feature>
<dbReference type="PANTHER" id="PTHR30290">
    <property type="entry name" value="PERIPLASMIC BINDING COMPONENT OF ABC TRANSPORTER"/>
    <property type="match status" value="1"/>
</dbReference>
<dbReference type="SUPFAM" id="SSF53850">
    <property type="entry name" value="Periplasmic binding protein-like II"/>
    <property type="match status" value="1"/>
</dbReference>
<sequence length="513" mass="54923">MTQLRRSPAVLTALLSLSLLTVAHAQGKEGQLSIMQSEPPRSMDPADQTATFTGNVLAPVYEGLTRFNKALEIEPLLATKWSVNKAGTEWTFTLRSGVQFQDGTPFNAAAVVASFGRQLDEKRGLAASGRFRTVIDKVTAINPTTVRFTLKKPYPAFPSLMSGNAAFIVSPAADKKGTLGRQPVGTGPYSFVEWKSGEYVLEKANPKYWGKQPGIPSLKWTWTSEPSVMNLAIQSGQADLVNPLPPIFTQVLKNNPKVTLLQGKGASVFWLSLNVKLKPLNDVRVRQALNYATDQKALVATLLRGYGEPANSPLAPADFGYDPAAPGYPYDVAKAKKLLSDAGYPNGVTVSVASQEPDSSIVQALQGMWAKAGITLKIMQMESGVWSEAAFGTPEQKAKAGINSSFASWSAGTLDADGQLSPLYATSSASPAGANLGFYSNPKLDALLTQGSAETDTAKRKTIYAQAQRIISQDAAHVLLYYPSDIAAVRSTVKGVWIFPGGGIRLEDTTMGK</sequence>
<dbReference type="InterPro" id="IPR039424">
    <property type="entry name" value="SBP_5"/>
</dbReference>
<keyword evidence="2" id="KW-0813">Transport</keyword>
<dbReference type="GO" id="GO:0043190">
    <property type="term" value="C:ATP-binding cassette (ABC) transporter complex"/>
    <property type="evidence" value="ECO:0007669"/>
    <property type="project" value="InterPro"/>
</dbReference>
<proteinExistence type="inferred from homology"/>
<gene>
    <name evidence="6" type="ORF">BOO71_0002092</name>
</gene>
<evidence type="ECO:0000256" key="3">
    <source>
        <dbReference type="ARBA" id="ARBA00022729"/>
    </source>
</evidence>
<evidence type="ECO:0000313" key="6">
    <source>
        <dbReference type="EMBL" id="OLV19694.1"/>
    </source>
</evidence>
<dbReference type="Pfam" id="PF00496">
    <property type="entry name" value="SBP_bac_5"/>
    <property type="match status" value="1"/>
</dbReference>
<comment type="caution">
    <text evidence="6">The sequence shown here is derived from an EMBL/GenBank/DDBJ whole genome shotgun (WGS) entry which is preliminary data.</text>
</comment>
<dbReference type="GO" id="GO:0042597">
    <property type="term" value="C:periplasmic space"/>
    <property type="evidence" value="ECO:0007669"/>
    <property type="project" value="UniProtKB-ARBA"/>
</dbReference>
<dbReference type="Gene3D" id="3.10.105.10">
    <property type="entry name" value="Dipeptide-binding Protein, Domain 3"/>
    <property type="match status" value="1"/>
</dbReference>
<dbReference type="PANTHER" id="PTHR30290:SF9">
    <property type="entry name" value="OLIGOPEPTIDE-BINDING PROTEIN APPA"/>
    <property type="match status" value="1"/>
</dbReference>
<dbReference type="EMBL" id="MSTI01000024">
    <property type="protein sequence ID" value="OLV19694.1"/>
    <property type="molecule type" value="Genomic_DNA"/>
</dbReference>
<dbReference type="PIRSF" id="PIRSF002741">
    <property type="entry name" value="MppA"/>
    <property type="match status" value="1"/>
</dbReference>
<evidence type="ECO:0000259" key="5">
    <source>
        <dbReference type="Pfam" id="PF00496"/>
    </source>
</evidence>
<evidence type="ECO:0000313" key="7">
    <source>
        <dbReference type="Proteomes" id="UP000186607"/>
    </source>
</evidence>
<dbReference type="Proteomes" id="UP000186607">
    <property type="component" value="Unassembled WGS sequence"/>
</dbReference>
<dbReference type="RefSeq" id="WP_075830599.1">
    <property type="nucleotide sequence ID" value="NZ_MSTI01000024.1"/>
</dbReference>
<feature type="domain" description="Solute-binding protein family 5" evidence="5">
    <location>
        <begin position="72"/>
        <end position="428"/>
    </location>
</feature>
<reference evidence="6 7" key="1">
    <citation type="submission" date="2017-01" db="EMBL/GenBank/DDBJ databases">
        <title>Genome Analysis of Deinococcus marmoris KOPRI26562.</title>
        <authorList>
            <person name="Kim J.H."/>
            <person name="Oh H.-M."/>
        </authorList>
    </citation>
    <scope>NUCLEOTIDE SEQUENCE [LARGE SCALE GENOMIC DNA]</scope>
    <source>
        <strain evidence="6 7">KOPRI26562</strain>
    </source>
</reference>
<dbReference type="Gene3D" id="3.90.76.10">
    <property type="entry name" value="Dipeptide-binding Protein, Domain 1"/>
    <property type="match status" value="1"/>
</dbReference>
<dbReference type="GO" id="GO:0015833">
    <property type="term" value="P:peptide transport"/>
    <property type="evidence" value="ECO:0007669"/>
    <property type="project" value="TreeGrafter"/>
</dbReference>
<keyword evidence="7" id="KW-1185">Reference proteome</keyword>
<dbReference type="InterPro" id="IPR030678">
    <property type="entry name" value="Peptide/Ni-bd"/>
</dbReference>
<accession>A0A1U7P3F7</accession>
<dbReference type="OrthoDB" id="137511at2"/>
<dbReference type="AlphaFoldDB" id="A0A1U7P3F7"/>
<dbReference type="GO" id="GO:1904680">
    <property type="term" value="F:peptide transmembrane transporter activity"/>
    <property type="evidence" value="ECO:0007669"/>
    <property type="project" value="TreeGrafter"/>
</dbReference>
<organism evidence="6 7">
    <name type="scientific">Deinococcus marmoris</name>
    <dbReference type="NCBI Taxonomy" id="249408"/>
    <lineage>
        <taxon>Bacteria</taxon>
        <taxon>Thermotogati</taxon>
        <taxon>Deinococcota</taxon>
        <taxon>Deinococci</taxon>
        <taxon>Deinococcales</taxon>
        <taxon>Deinococcaceae</taxon>
        <taxon>Deinococcus</taxon>
    </lineage>
</organism>
<evidence type="ECO:0000256" key="2">
    <source>
        <dbReference type="ARBA" id="ARBA00022448"/>
    </source>
</evidence>
<dbReference type="Gene3D" id="3.40.190.10">
    <property type="entry name" value="Periplasmic binding protein-like II"/>
    <property type="match status" value="1"/>
</dbReference>
<evidence type="ECO:0000256" key="4">
    <source>
        <dbReference type="SAM" id="SignalP"/>
    </source>
</evidence>
<name>A0A1U7P3F7_9DEIO</name>
<protein>
    <submittedName>
        <fullName evidence="6">Oligopeptide ABC transporter, periplasmic oligopeptide-binding protein OppA</fullName>
    </submittedName>
</protein>
<keyword evidence="3 4" id="KW-0732">Signal</keyword>
<evidence type="ECO:0000256" key="1">
    <source>
        <dbReference type="ARBA" id="ARBA00005695"/>
    </source>
</evidence>
<comment type="similarity">
    <text evidence="1">Belongs to the bacterial solute-binding protein 5 family.</text>
</comment>
<feature type="signal peptide" evidence="4">
    <location>
        <begin position="1"/>
        <end position="25"/>
    </location>
</feature>